<accession>A0AAN9T3Q7</accession>
<reference evidence="1 2" key="1">
    <citation type="submission" date="2024-01" db="EMBL/GenBank/DDBJ databases">
        <title>The genomes of 5 underutilized Papilionoideae crops provide insights into root nodulation and disease resistanc.</title>
        <authorList>
            <person name="Jiang F."/>
        </authorList>
    </citation>
    <scope>NUCLEOTIDE SEQUENCE [LARGE SCALE GENOMIC DNA]</scope>
    <source>
        <strain evidence="1">DUOXIRENSHENG_FW03</strain>
        <tissue evidence="1">Leaves</tissue>
    </source>
</reference>
<name>A0AAN9T3Q7_PSOTE</name>
<protein>
    <submittedName>
        <fullName evidence="1">Uncharacterized protein</fullName>
    </submittedName>
</protein>
<evidence type="ECO:0000313" key="1">
    <source>
        <dbReference type="EMBL" id="KAK7412359.1"/>
    </source>
</evidence>
<dbReference type="Proteomes" id="UP001386955">
    <property type="component" value="Unassembled WGS sequence"/>
</dbReference>
<keyword evidence="2" id="KW-1185">Reference proteome</keyword>
<evidence type="ECO:0000313" key="2">
    <source>
        <dbReference type="Proteomes" id="UP001386955"/>
    </source>
</evidence>
<proteinExistence type="predicted"/>
<gene>
    <name evidence="1" type="ORF">VNO78_03814</name>
</gene>
<sequence>MVSCKKWRVTQNQVVDLHETTKKKKAIIHSGGGGDSRIAMLFCGRVSSPVTIYVLRDLLNCEKNRALEKVGVGSLDASVLLNGGCEDHNTLKGDNGERGFLGGLKEVFLEMEGLVDVELEYADKEGNNLLRKKVKRRDSVGVVVDKVGQIGRQLGVLCDKDGKVDIVDKLMDMEEKDRMVTGGESYKRKL</sequence>
<dbReference type="EMBL" id="JAYMYS010000001">
    <property type="protein sequence ID" value="KAK7412359.1"/>
    <property type="molecule type" value="Genomic_DNA"/>
</dbReference>
<organism evidence="1 2">
    <name type="scientific">Psophocarpus tetragonolobus</name>
    <name type="common">Winged bean</name>
    <name type="synonym">Dolichos tetragonolobus</name>
    <dbReference type="NCBI Taxonomy" id="3891"/>
    <lineage>
        <taxon>Eukaryota</taxon>
        <taxon>Viridiplantae</taxon>
        <taxon>Streptophyta</taxon>
        <taxon>Embryophyta</taxon>
        <taxon>Tracheophyta</taxon>
        <taxon>Spermatophyta</taxon>
        <taxon>Magnoliopsida</taxon>
        <taxon>eudicotyledons</taxon>
        <taxon>Gunneridae</taxon>
        <taxon>Pentapetalae</taxon>
        <taxon>rosids</taxon>
        <taxon>fabids</taxon>
        <taxon>Fabales</taxon>
        <taxon>Fabaceae</taxon>
        <taxon>Papilionoideae</taxon>
        <taxon>50 kb inversion clade</taxon>
        <taxon>NPAAA clade</taxon>
        <taxon>indigoferoid/millettioid clade</taxon>
        <taxon>Phaseoleae</taxon>
        <taxon>Psophocarpus</taxon>
    </lineage>
</organism>
<dbReference type="AlphaFoldDB" id="A0AAN9T3Q7"/>
<comment type="caution">
    <text evidence="1">The sequence shown here is derived from an EMBL/GenBank/DDBJ whole genome shotgun (WGS) entry which is preliminary data.</text>
</comment>